<evidence type="ECO:0000313" key="9">
    <source>
        <dbReference type="Proteomes" id="UP000009072"/>
    </source>
</evidence>
<dbReference type="GO" id="GO:0009379">
    <property type="term" value="C:Holliday junction helicase complex"/>
    <property type="evidence" value="ECO:0007669"/>
    <property type="project" value="InterPro"/>
</dbReference>
<feature type="domain" description="Holliday junction DNA helicase RuvA C-terminal" evidence="7">
    <location>
        <begin position="152"/>
        <end position="193"/>
    </location>
</feature>
<comment type="subcellular location">
    <subcellularLocation>
        <location evidence="6">Cytoplasm</location>
    </subcellularLocation>
</comment>
<dbReference type="EMBL" id="AE017308">
    <property type="protein sequence ID" value="AAT27756.1"/>
    <property type="molecule type" value="Genomic_DNA"/>
</dbReference>
<evidence type="ECO:0000256" key="4">
    <source>
        <dbReference type="ARBA" id="ARBA00023172"/>
    </source>
</evidence>
<dbReference type="GO" id="GO:0048476">
    <property type="term" value="C:Holliday junction resolvase complex"/>
    <property type="evidence" value="ECO:0007669"/>
    <property type="project" value="UniProtKB-UniRule"/>
</dbReference>
<keyword evidence="2 6" id="KW-0227">DNA damage</keyword>
<keyword evidence="3 6" id="KW-0238">DNA-binding</keyword>
<keyword evidence="9" id="KW-1185">Reference proteome</keyword>
<keyword evidence="5 6" id="KW-0234">DNA repair</keyword>
<dbReference type="InterPro" id="IPR000085">
    <property type="entry name" value="RuvA"/>
</dbReference>
<comment type="domain">
    <text evidence="6">Has three domains with a flexible linker between the domains II and III and assumes an 'L' shape. Domain III is highly mobile and contacts RuvB.</text>
</comment>
<dbReference type="eggNOG" id="COG0632">
    <property type="taxonomic scope" value="Bacteria"/>
</dbReference>
<keyword evidence="8" id="KW-0547">Nucleotide-binding</keyword>
<evidence type="ECO:0000313" key="8">
    <source>
        <dbReference type="EMBL" id="AAT27756.1"/>
    </source>
</evidence>
<dbReference type="Proteomes" id="UP000009072">
    <property type="component" value="Chromosome"/>
</dbReference>
<comment type="caution">
    <text evidence="6">Lacks conserved residue(s) required for the propagation of feature annotation.</text>
</comment>
<reference evidence="8 9" key="1">
    <citation type="journal article" date="2004" name="Genome Res.">
        <title>The complete genome and proteome of Mycoplasma mobile.</title>
        <authorList>
            <person name="Jaffe J.D."/>
            <person name="Stange-Thomann N."/>
            <person name="Smith C."/>
            <person name="DeCaprio D."/>
            <person name="Fisher S."/>
            <person name="Butler J."/>
            <person name="Calvo S."/>
            <person name="Elkins T."/>
            <person name="FitzGerald M.G."/>
            <person name="Hafez N."/>
            <person name="Kodira C.D."/>
            <person name="Major J."/>
            <person name="Wang S."/>
            <person name="Wilkinson J."/>
            <person name="Nicol R."/>
            <person name="Nusbaum C."/>
            <person name="Birren B."/>
            <person name="Berg H.C."/>
            <person name="Church G.M."/>
        </authorList>
    </citation>
    <scope>NUCLEOTIDE SEQUENCE [LARGE SCALE GENOMIC DNA]</scope>
    <source>
        <strain evidence="9">ATCC 43663 / 163K / NCTC 11711</strain>
    </source>
</reference>
<feature type="region of interest" description="Domain III" evidence="6">
    <location>
        <begin position="149"/>
        <end position="204"/>
    </location>
</feature>
<dbReference type="Pfam" id="PF07499">
    <property type="entry name" value="RuvA_C"/>
    <property type="match status" value="1"/>
</dbReference>
<comment type="subunit">
    <text evidence="6">Homotetramer. Forms an RuvA(8)-RuvB(12)-Holliday junction (HJ) complex. HJ DNA is sandwiched between 2 RuvA tetramers; dsDNA enters through RuvA and exits via RuvB. An RuvB hexamer assembles on each DNA strand where it exits the tetramer. Each RuvB hexamer is contacted by two RuvA subunits (via domain III) on 2 adjacent RuvB subunits; this complex drives branch migration. In the full resolvosome a probable DNA-RuvA(4)-RuvB(12)-RuvC(2) complex forms which resolves the HJ.</text>
</comment>
<sequence length="204" mass="23486">MKKMNIYKIGKIVSFGKNYFLLESNYEGFLIYAAELEKFEKDVVTKVFIYKHENAYSKTLYGFKTFKERLLFIDLLSINGIGPKTALMALESGYLEIMNLISNNDFETLSKLPFLGLKSAKQICFEFQSKYANLLEKENSGNLKFESKTKKITELSNTLKTLGFKTNQINYAISNINDKNDIEEMLEESIQLIANEKEQISPNT</sequence>
<evidence type="ECO:0000256" key="5">
    <source>
        <dbReference type="ARBA" id="ARBA00023204"/>
    </source>
</evidence>
<dbReference type="SUPFAM" id="SSF47781">
    <property type="entry name" value="RuvA domain 2-like"/>
    <property type="match status" value="1"/>
</dbReference>
<keyword evidence="8" id="KW-0347">Helicase</keyword>
<dbReference type="GO" id="GO:0009378">
    <property type="term" value="F:four-way junction helicase activity"/>
    <property type="evidence" value="ECO:0007669"/>
    <property type="project" value="InterPro"/>
</dbReference>
<evidence type="ECO:0000259" key="7">
    <source>
        <dbReference type="Pfam" id="PF07499"/>
    </source>
</evidence>
<dbReference type="GO" id="GO:0006281">
    <property type="term" value="P:DNA repair"/>
    <property type="evidence" value="ECO:0007669"/>
    <property type="project" value="UniProtKB-UniRule"/>
</dbReference>
<dbReference type="NCBIfam" id="TIGR00084">
    <property type="entry name" value="ruvA"/>
    <property type="match status" value="1"/>
</dbReference>
<proteinExistence type="inferred from homology"/>
<dbReference type="AlphaFoldDB" id="Q6KI20"/>
<keyword evidence="4 6" id="KW-0233">DNA recombination</keyword>
<keyword evidence="1 6" id="KW-0963">Cytoplasm</keyword>
<evidence type="ECO:0000256" key="2">
    <source>
        <dbReference type="ARBA" id="ARBA00022763"/>
    </source>
</evidence>
<dbReference type="HAMAP" id="MF_00031">
    <property type="entry name" value="DNA_HJ_migration_RuvA"/>
    <property type="match status" value="1"/>
</dbReference>
<dbReference type="GO" id="GO:0005737">
    <property type="term" value="C:cytoplasm"/>
    <property type="evidence" value="ECO:0007669"/>
    <property type="project" value="UniProtKB-SubCell"/>
</dbReference>
<evidence type="ECO:0000256" key="1">
    <source>
        <dbReference type="ARBA" id="ARBA00022490"/>
    </source>
</evidence>
<dbReference type="HOGENOM" id="CLU_087936_1_1_14"/>
<dbReference type="GO" id="GO:0000400">
    <property type="term" value="F:four-way junction DNA binding"/>
    <property type="evidence" value="ECO:0007669"/>
    <property type="project" value="UniProtKB-UniRule"/>
</dbReference>
<dbReference type="STRING" id="267748.MMOB2700"/>
<protein>
    <recommendedName>
        <fullName evidence="6">Holliday junction branch migration complex subunit RuvA</fullName>
    </recommendedName>
</protein>
<dbReference type="KEGG" id="mmo:MMOB2700"/>
<comment type="similarity">
    <text evidence="6">Belongs to the RuvA family.</text>
</comment>
<dbReference type="GO" id="GO:0006310">
    <property type="term" value="P:DNA recombination"/>
    <property type="evidence" value="ECO:0007669"/>
    <property type="project" value="UniProtKB-UniRule"/>
</dbReference>
<name>Q6KI20_MYCM1</name>
<evidence type="ECO:0000256" key="6">
    <source>
        <dbReference type="HAMAP-Rule" id="MF_00031"/>
    </source>
</evidence>
<organism evidence="8 9">
    <name type="scientific">Mycoplasma mobile (strain ATCC 43663 / 163K / NCTC 11711)</name>
    <name type="common">Mesomycoplasma mobile</name>
    <dbReference type="NCBI Taxonomy" id="267748"/>
    <lineage>
        <taxon>Bacteria</taxon>
        <taxon>Bacillati</taxon>
        <taxon>Mycoplasmatota</taxon>
        <taxon>Mycoplasmoidales</taxon>
        <taxon>Metamycoplasmataceae</taxon>
        <taxon>Mesomycoplasma</taxon>
    </lineage>
</organism>
<keyword evidence="8" id="KW-0378">Hydrolase</keyword>
<dbReference type="InterPro" id="IPR010994">
    <property type="entry name" value="RuvA_2-like"/>
</dbReference>
<dbReference type="GO" id="GO:0005524">
    <property type="term" value="F:ATP binding"/>
    <property type="evidence" value="ECO:0007669"/>
    <property type="project" value="InterPro"/>
</dbReference>
<dbReference type="InterPro" id="IPR011114">
    <property type="entry name" value="RuvA_C"/>
</dbReference>
<accession>Q6KI20</accession>
<keyword evidence="8" id="KW-0067">ATP-binding</keyword>
<dbReference type="Pfam" id="PF14520">
    <property type="entry name" value="HHH_5"/>
    <property type="match status" value="1"/>
</dbReference>
<dbReference type="Gene3D" id="1.10.150.20">
    <property type="entry name" value="5' to 3' exonuclease, C-terminal subdomain"/>
    <property type="match status" value="1"/>
</dbReference>
<evidence type="ECO:0000256" key="3">
    <source>
        <dbReference type="ARBA" id="ARBA00023125"/>
    </source>
</evidence>
<gene>
    <name evidence="6 8" type="primary">ruvA</name>
    <name evidence="8" type="ordered locus">MMOB2700</name>
</gene>
<comment type="function">
    <text evidence="6">The RuvA-RuvB-RuvC complex processes Holliday junction (HJ) DNA during genetic recombination and DNA repair, while the RuvA-RuvB complex plays an important role in the rescue of blocked DNA replication forks via replication fork reversal (RFR). RuvA specifically binds to HJ cruciform DNA, conferring on it an open structure. The RuvB hexamer acts as an ATP-dependent pump, pulling dsDNA into and through the RuvAB complex. HJ branch migration allows RuvC to scan DNA until it finds its consensus sequence, where it cleaves and resolves the cruciform DNA.</text>
</comment>